<dbReference type="AlphaFoldDB" id="A0A210Q8G4"/>
<evidence type="ECO:0000256" key="8">
    <source>
        <dbReference type="SAM" id="Coils"/>
    </source>
</evidence>
<comment type="catalytic activity">
    <reaction evidence="6">
        <text>a long chain fatty alcohol + a fatty acyl-CoA = a long-chain alcohol wax ester + CoA</text>
        <dbReference type="Rhea" id="RHEA:38443"/>
        <dbReference type="ChEBI" id="CHEBI:17135"/>
        <dbReference type="ChEBI" id="CHEBI:57287"/>
        <dbReference type="ChEBI" id="CHEBI:77636"/>
        <dbReference type="ChEBI" id="CHEBI:235323"/>
        <dbReference type="EC" id="2.3.1.75"/>
    </reaction>
</comment>
<reference evidence="13 14" key="1">
    <citation type="journal article" date="2017" name="Nat. Ecol. Evol.">
        <title>Scallop genome provides insights into evolution of bilaterian karyotype and development.</title>
        <authorList>
            <person name="Wang S."/>
            <person name="Zhang J."/>
            <person name="Jiao W."/>
            <person name="Li J."/>
            <person name="Xun X."/>
            <person name="Sun Y."/>
            <person name="Guo X."/>
            <person name="Huan P."/>
            <person name="Dong B."/>
            <person name="Zhang L."/>
            <person name="Hu X."/>
            <person name="Sun X."/>
            <person name="Wang J."/>
            <person name="Zhao C."/>
            <person name="Wang Y."/>
            <person name="Wang D."/>
            <person name="Huang X."/>
            <person name="Wang R."/>
            <person name="Lv J."/>
            <person name="Li Y."/>
            <person name="Zhang Z."/>
            <person name="Liu B."/>
            <person name="Lu W."/>
            <person name="Hui Y."/>
            <person name="Liang J."/>
            <person name="Zhou Z."/>
            <person name="Hou R."/>
            <person name="Li X."/>
            <person name="Liu Y."/>
            <person name="Li H."/>
            <person name="Ning X."/>
            <person name="Lin Y."/>
            <person name="Zhao L."/>
            <person name="Xing Q."/>
            <person name="Dou J."/>
            <person name="Li Y."/>
            <person name="Mao J."/>
            <person name="Guo H."/>
            <person name="Dou H."/>
            <person name="Li T."/>
            <person name="Mu C."/>
            <person name="Jiang W."/>
            <person name="Fu Q."/>
            <person name="Fu X."/>
            <person name="Miao Y."/>
            <person name="Liu J."/>
            <person name="Yu Q."/>
            <person name="Li R."/>
            <person name="Liao H."/>
            <person name="Li X."/>
            <person name="Kong Y."/>
            <person name="Jiang Z."/>
            <person name="Chourrout D."/>
            <person name="Li R."/>
            <person name="Bao Z."/>
        </authorList>
    </citation>
    <scope>NUCLEOTIDE SEQUENCE [LARGE SCALE GENOMIC DNA]</scope>
    <source>
        <strain evidence="13 14">PY_sf001</strain>
    </source>
</reference>
<evidence type="ECO:0000256" key="6">
    <source>
        <dbReference type="ARBA" id="ARBA00047604"/>
    </source>
</evidence>
<evidence type="ECO:0000259" key="12">
    <source>
        <dbReference type="Pfam" id="PF06974"/>
    </source>
</evidence>
<evidence type="ECO:0000256" key="5">
    <source>
        <dbReference type="ARBA" id="ARBA00024360"/>
    </source>
</evidence>
<evidence type="ECO:0000256" key="2">
    <source>
        <dbReference type="ARBA" id="ARBA00005189"/>
    </source>
</evidence>
<keyword evidence="10" id="KW-0812">Transmembrane</keyword>
<dbReference type="EMBL" id="NEDP02004628">
    <property type="protein sequence ID" value="OWF45016.1"/>
    <property type="molecule type" value="Genomic_DNA"/>
</dbReference>
<evidence type="ECO:0000313" key="14">
    <source>
        <dbReference type="Proteomes" id="UP000242188"/>
    </source>
</evidence>
<sequence length="1044" mass="118844">MLRHSRRVGDVTSNINRDKDDSHQHVDHQMDEYSNDNRHGNKRKPAIHKSSKSGAHSQSSGVHGNNSRRSSEPQLATRGSDMSRERKDKVKPSNHCIQDGQNGAAGEGRDRNSVRQKLDSSDGSDDQGIGNRRDSGRSNRAERSKKYATWDKNMQKRRAKVLQLQQEGQTSADDTFINKKGRQLPDNYYKLSRSISTDLATLRNKTQMLQSASVYNTSGDMSAPYTQISKSSSQSQKTSVNNHWQAFDQSKHSNLYNSAGTQNNYSENIPKQRTMSLGDVRRSAFYRINSNTPSIPSSPSDHKDTYIDIDSLIANDIHAHQAEENERAFPTLEGYRRHGLTHSFPSAPYTTLKHLSEKSICSSLLGLMMFLIAGFVLFLPLAAIFLILCPLCFFVKKIFSCCCCYGKKCQCGTLLSPKERAWAENLETSTVVYQCVVIVEYGLTTYKIRELVRNRLIKATDKNGNRLYPKFTKKIVNTFSGPSWIQDEAFLINNHVFNMPSSIENMEDLQEYISESSSKPLSMHHPLWEIQVLTDFADQRDTVVLLRIHPCIADGISLVQLLYKAIVDMESITIAMPKFSSRRRFCNAVQAFFSGPLVFLKQYVFKKQDFNMLHGQHIHATGKQVIAWSEPYSLEQATRLSQVTRSTLNDIFLSVTAGCLRNYLQTNGIPNPYDMQALVPVHYHSGPSPLHLQNNDCLFIPVSIPSNTEGAIPRLWRVKHIMDKIGSLAFFSVTQGAHMLSSTILPQRWLYSMWRSLYSKCTFVISDLPGPETTLKIATKKIKSVICWMPPIHQVAVAISFFTYADQVRMSVMADRTVLPNPEMLTRDFIAIMDDLSSLLGNRRIPGEQLSKKMEVHQLDCEIHAEPTVEQIQIKMTIIQQEIQELKMQLDLDGRHTSSETKLRRKIETLKEQFREMMVEMRQRKAAEEENAMILTDEDPEIEDDEDNDLRRPFRRRTLSVSSRMSRMSTVSTSSTARPLASPSVVMDMYDPDTWSQSSRMDGISIGMAGGRQTLPRRTQHRNEEFEILEYAHSPSMERRIRTA</sequence>
<comment type="pathway">
    <text evidence="1">Glycerolipid metabolism; triacylglycerol biosynthesis.</text>
</comment>
<feature type="compositionally biased region" description="Polar residues" evidence="9">
    <location>
        <begin position="62"/>
        <end position="74"/>
    </location>
</feature>
<proteinExistence type="inferred from homology"/>
<feature type="region of interest" description="Disordered" evidence="9">
    <location>
        <begin position="1001"/>
        <end position="1022"/>
    </location>
</feature>
<keyword evidence="10" id="KW-0472">Membrane</keyword>
<feature type="compositionally biased region" description="Low complexity" evidence="9">
    <location>
        <begin position="52"/>
        <end position="61"/>
    </location>
</feature>
<organism evidence="13 14">
    <name type="scientific">Mizuhopecten yessoensis</name>
    <name type="common">Japanese scallop</name>
    <name type="synonym">Patinopecten yessoensis</name>
    <dbReference type="NCBI Taxonomy" id="6573"/>
    <lineage>
        <taxon>Eukaryota</taxon>
        <taxon>Metazoa</taxon>
        <taxon>Spiralia</taxon>
        <taxon>Lophotrochozoa</taxon>
        <taxon>Mollusca</taxon>
        <taxon>Bivalvia</taxon>
        <taxon>Autobranchia</taxon>
        <taxon>Pteriomorphia</taxon>
        <taxon>Pectinida</taxon>
        <taxon>Pectinoidea</taxon>
        <taxon>Pectinidae</taxon>
        <taxon>Mizuhopecten</taxon>
    </lineage>
</organism>
<dbReference type="GO" id="GO:0005886">
    <property type="term" value="C:plasma membrane"/>
    <property type="evidence" value="ECO:0007669"/>
    <property type="project" value="TreeGrafter"/>
</dbReference>
<evidence type="ECO:0000256" key="1">
    <source>
        <dbReference type="ARBA" id="ARBA00004771"/>
    </source>
</evidence>
<feature type="region of interest" description="Disordered" evidence="9">
    <location>
        <begin position="1"/>
        <end position="150"/>
    </location>
</feature>
<dbReference type="GO" id="GO:0019432">
    <property type="term" value="P:triglyceride biosynthetic process"/>
    <property type="evidence" value="ECO:0007669"/>
    <property type="project" value="UniProtKB-UniPathway"/>
</dbReference>
<evidence type="ECO:0000256" key="3">
    <source>
        <dbReference type="ARBA" id="ARBA00022679"/>
    </source>
</evidence>
<comment type="similarity">
    <text evidence="5">In the N-terminal section; belongs to the long-chain O-acyltransferase family.</text>
</comment>
<dbReference type="Pfam" id="PF03007">
    <property type="entry name" value="WS_DGAT_cat"/>
    <property type="match status" value="1"/>
</dbReference>
<feature type="compositionally biased region" description="Basic and acidic residues" evidence="9">
    <location>
        <begin position="107"/>
        <end position="120"/>
    </location>
</feature>
<dbReference type="STRING" id="6573.A0A210Q8G4"/>
<dbReference type="PANTHER" id="PTHR31650:SF1">
    <property type="entry name" value="WAX ESTER SYNTHASE_DIACYLGLYCEROL ACYLTRANSFERASE 4-RELATED"/>
    <property type="match status" value="1"/>
</dbReference>
<feature type="compositionally biased region" description="Basic and acidic residues" evidence="9">
    <location>
        <begin position="16"/>
        <end position="39"/>
    </location>
</feature>
<evidence type="ECO:0000256" key="7">
    <source>
        <dbReference type="ARBA" id="ARBA00048109"/>
    </source>
</evidence>
<comment type="pathway">
    <text evidence="2">Lipid metabolism.</text>
</comment>
<feature type="domain" description="O-acyltransferase WSD1-like N-terminal" evidence="11">
    <location>
        <begin position="475"/>
        <end position="565"/>
    </location>
</feature>
<feature type="compositionally biased region" description="Basic residues" evidence="9">
    <location>
        <begin position="40"/>
        <end position="51"/>
    </location>
</feature>
<keyword evidence="10" id="KW-1133">Transmembrane helix</keyword>
<dbReference type="UniPathway" id="UPA00282"/>
<comment type="catalytic activity">
    <reaction evidence="7">
        <text>an acyl-CoA + a 1,2-diacyl-sn-glycerol = a triacyl-sn-glycerol + CoA</text>
        <dbReference type="Rhea" id="RHEA:10868"/>
        <dbReference type="ChEBI" id="CHEBI:17815"/>
        <dbReference type="ChEBI" id="CHEBI:57287"/>
        <dbReference type="ChEBI" id="CHEBI:58342"/>
        <dbReference type="ChEBI" id="CHEBI:64615"/>
        <dbReference type="EC" id="2.3.1.20"/>
    </reaction>
</comment>
<feature type="compositionally biased region" description="Basic and acidic residues" evidence="9">
    <location>
        <begin position="81"/>
        <end position="91"/>
    </location>
</feature>
<dbReference type="Pfam" id="PF06974">
    <property type="entry name" value="WS_DGAT_C"/>
    <property type="match status" value="1"/>
</dbReference>
<dbReference type="PANTHER" id="PTHR31650">
    <property type="entry name" value="O-ACYLTRANSFERASE (WSD1-LIKE) FAMILY PROTEIN"/>
    <property type="match status" value="1"/>
</dbReference>
<keyword evidence="14" id="KW-1185">Reference proteome</keyword>
<accession>A0A210Q8G4</accession>
<keyword evidence="4 13" id="KW-0012">Acyltransferase</keyword>
<feature type="transmembrane region" description="Helical" evidence="10">
    <location>
        <begin position="364"/>
        <end position="388"/>
    </location>
</feature>
<feature type="domain" description="O-acyltransferase WSD1 C-terminal" evidence="12">
    <location>
        <begin position="697"/>
        <end position="834"/>
    </location>
</feature>
<dbReference type="InterPro" id="IPR045034">
    <property type="entry name" value="O-acyltransferase_WSD1-like"/>
</dbReference>
<evidence type="ECO:0000259" key="11">
    <source>
        <dbReference type="Pfam" id="PF03007"/>
    </source>
</evidence>
<protein>
    <submittedName>
        <fullName evidence="13">Diacylglycerol O-acyltransferase</fullName>
    </submittedName>
</protein>
<evidence type="ECO:0000256" key="4">
    <source>
        <dbReference type="ARBA" id="ARBA00023315"/>
    </source>
</evidence>
<evidence type="ECO:0000256" key="10">
    <source>
        <dbReference type="SAM" id="Phobius"/>
    </source>
</evidence>
<dbReference type="GO" id="GO:0004144">
    <property type="term" value="F:diacylglycerol O-acyltransferase activity"/>
    <property type="evidence" value="ECO:0007669"/>
    <property type="project" value="UniProtKB-EC"/>
</dbReference>
<evidence type="ECO:0000313" key="13">
    <source>
        <dbReference type="EMBL" id="OWF45016.1"/>
    </source>
</evidence>
<dbReference type="InterPro" id="IPR004255">
    <property type="entry name" value="O-acyltransferase_WSD1_N"/>
</dbReference>
<dbReference type="OrthoDB" id="619536at2759"/>
<gene>
    <name evidence="13" type="ORF">KP79_PYT07826</name>
</gene>
<feature type="coiled-coil region" evidence="8">
    <location>
        <begin position="869"/>
        <end position="938"/>
    </location>
</feature>
<dbReference type="GO" id="GO:0047196">
    <property type="term" value="F:long-chain-alcohol O-fatty-acyltransferase activity"/>
    <property type="evidence" value="ECO:0007669"/>
    <property type="project" value="UniProtKB-EC"/>
</dbReference>
<comment type="caution">
    <text evidence="13">The sequence shown here is derived from an EMBL/GenBank/DDBJ whole genome shotgun (WGS) entry which is preliminary data.</text>
</comment>
<keyword evidence="3 13" id="KW-0808">Transferase</keyword>
<evidence type="ECO:0000256" key="9">
    <source>
        <dbReference type="SAM" id="MobiDB-lite"/>
    </source>
</evidence>
<keyword evidence="8" id="KW-0175">Coiled coil</keyword>
<name>A0A210Q8G4_MIZYE</name>
<dbReference type="InterPro" id="IPR009721">
    <property type="entry name" value="O-acyltransferase_WSD1_C"/>
</dbReference>
<feature type="compositionally biased region" description="Basic and acidic residues" evidence="9">
    <location>
        <begin position="131"/>
        <end position="149"/>
    </location>
</feature>
<dbReference type="Proteomes" id="UP000242188">
    <property type="component" value="Unassembled WGS sequence"/>
</dbReference>